<dbReference type="NCBIfam" id="NF038251">
    <property type="entry name" value="AdcR_fam_Zn_TF"/>
    <property type="match status" value="1"/>
</dbReference>
<name>A0A1L7LGX4_9STRE</name>
<feature type="domain" description="HTH marR-type" evidence="4">
    <location>
        <begin position="1"/>
        <end position="143"/>
    </location>
</feature>
<dbReference type="InterPro" id="IPR047894">
    <property type="entry name" value="AdcR-like"/>
</dbReference>
<dbReference type="KEGG" id="strg:SRT_01840"/>
<dbReference type="InterPro" id="IPR036388">
    <property type="entry name" value="WH-like_DNA-bd_sf"/>
</dbReference>
<evidence type="ECO:0000259" key="4">
    <source>
        <dbReference type="PROSITE" id="PS50995"/>
    </source>
</evidence>
<dbReference type="GO" id="GO:0008270">
    <property type="term" value="F:zinc ion binding"/>
    <property type="evidence" value="ECO:0007669"/>
    <property type="project" value="InterPro"/>
</dbReference>
<dbReference type="SMART" id="SM00347">
    <property type="entry name" value="HTH_MARR"/>
    <property type="match status" value="1"/>
</dbReference>
<dbReference type="RefSeq" id="WP_128832741.1">
    <property type="nucleotide sequence ID" value="NZ_AP014612.1"/>
</dbReference>
<dbReference type="AlphaFoldDB" id="A0A1L7LGX4"/>
<organism evidence="5 6">
    <name type="scientific">Streptococcus troglodytae</name>
    <dbReference type="NCBI Taxonomy" id="1111760"/>
    <lineage>
        <taxon>Bacteria</taxon>
        <taxon>Bacillati</taxon>
        <taxon>Bacillota</taxon>
        <taxon>Bacilli</taxon>
        <taxon>Lactobacillales</taxon>
        <taxon>Streptococcaceae</taxon>
        <taxon>Streptococcus</taxon>
    </lineage>
</organism>
<dbReference type="InterPro" id="IPR052067">
    <property type="entry name" value="Metal_resp_HTH_trans_reg"/>
</dbReference>
<dbReference type="EMBL" id="AP014612">
    <property type="protein sequence ID" value="BAQ23445.1"/>
    <property type="molecule type" value="Genomic_DNA"/>
</dbReference>
<dbReference type="CDD" id="cd00090">
    <property type="entry name" value="HTH_ARSR"/>
    <property type="match status" value="1"/>
</dbReference>
<reference evidence="5 6" key="1">
    <citation type="journal article" date="2016" name="Microbiol. Immunol.">
        <title>Complete genome sequence of Streptococcus troglodytae TKU31 isolated from the oral cavity of a chimpanzee (Pan troglodytes).</title>
        <authorList>
            <person name="Okamoto M."/>
            <person name="Naito M."/>
            <person name="Miyanohara M."/>
            <person name="Imai S."/>
            <person name="Nomura Y."/>
            <person name="Saito W."/>
            <person name="Momoi Y."/>
            <person name="Takada K."/>
            <person name="Miyabe-Nishiwaki T."/>
            <person name="Tomonaga M."/>
            <person name="Hanada N."/>
        </authorList>
    </citation>
    <scope>NUCLEOTIDE SEQUENCE [LARGE SCALE GENOMIC DNA]</scope>
    <source>
        <strain evidence="6">TKU 31</strain>
    </source>
</reference>
<protein>
    <submittedName>
        <fullName evidence="5">Transcriptional regulator</fullName>
    </submittedName>
</protein>
<dbReference type="PANTHER" id="PTHR35790">
    <property type="entry name" value="HTH-TYPE TRANSCRIPTIONAL REGULATOR PCHR"/>
    <property type="match status" value="1"/>
</dbReference>
<keyword evidence="2" id="KW-0238">DNA-binding</keyword>
<evidence type="ECO:0000256" key="1">
    <source>
        <dbReference type="ARBA" id="ARBA00023015"/>
    </source>
</evidence>
<dbReference type="Proteomes" id="UP000217758">
    <property type="component" value="Chromosome"/>
</dbReference>
<dbReference type="Gene3D" id="1.10.10.10">
    <property type="entry name" value="Winged helix-like DNA-binding domain superfamily/Winged helix DNA-binding domain"/>
    <property type="match status" value="1"/>
</dbReference>
<dbReference type="Gene3D" id="6.10.250.2360">
    <property type="match status" value="1"/>
</dbReference>
<keyword evidence="3" id="KW-0804">Transcription</keyword>
<proteinExistence type="predicted"/>
<dbReference type="PROSITE" id="PS50995">
    <property type="entry name" value="HTH_MARR_2"/>
    <property type="match status" value="1"/>
</dbReference>
<evidence type="ECO:0000313" key="6">
    <source>
        <dbReference type="Proteomes" id="UP000217758"/>
    </source>
</evidence>
<dbReference type="GO" id="GO:0003677">
    <property type="term" value="F:DNA binding"/>
    <property type="evidence" value="ECO:0007669"/>
    <property type="project" value="UniProtKB-KW"/>
</dbReference>
<dbReference type="Gene3D" id="6.10.140.1680">
    <property type="match status" value="1"/>
</dbReference>
<dbReference type="InterPro" id="IPR036390">
    <property type="entry name" value="WH_DNA-bd_sf"/>
</dbReference>
<gene>
    <name evidence="5" type="ORF">SRT_01840</name>
</gene>
<dbReference type="InterPro" id="IPR000835">
    <property type="entry name" value="HTH_MarR-typ"/>
</dbReference>
<keyword evidence="6" id="KW-1185">Reference proteome</keyword>
<keyword evidence="1" id="KW-0805">Transcription regulation</keyword>
<evidence type="ECO:0000313" key="5">
    <source>
        <dbReference type="EMBL" id="BAQ23445.1"/>
    </source>
</evidence>
<evidence type="ECO:0000256" key="3">
    <source>
        <dbReference type="ARBA" id="ARBA00023163"/>
    </source>
</evidence>
<sequence>MTLGQQIDALINQILLKAENQHELLIGSCQSDVKLTNTQEHILMLLSQEKSLTNSDLAKELNISQAAVTKAVKSLVGQEMLELTKDETDARVTYFRLTKLAEPVAKEHEHHHVATLSVYDRLSQGFSQKEKSVISRFLTALTKELEEE</sequence>
<dbReference type="Pfam" id="PF01047">
    <property type="entry name" value="MarR"/>
    <property type="match status" value="1"/>
</dbReference>
<dbReference type="GO" id="GO:0003700">
    <property type="term" value="F:DNA-binding transcription factor activity"/>
    <property type="evidence" value="ECO:0007669"/>
    <property type="project" value="InterPro"/>
</dbReference>
<dbReference type="SUPFAM" id="SSF46785">
    <property type="entry name" value="Winged helix' DNA-binding domain"/>
    <property type="match status" value="1"/>
</dbReference>
<evidence type="ECO:0000256" key="2">
    <source>
        <dbReference type="ARBA" id="ARBA00023125"/>
    </source>
</evidence>
<dbReference type="PANTHER" id="PTHR35790:SF4">
    <property type="entry name" value="HTH-TYPE TRANSCRIPTIONAL REGULATOR PCHR"/>
    <property type="match status" value="1"/>
</dbReference>
<dbReference type="InterPro" id="IPR011991">
    <property type="entry name" value="ArsR-like_HTH"/>
</dbReference>
<accession>A0A1L7LGX4</accession>